<protein>
    <submittedName>
        <fullName evidence="1">HAD-superfamily phosphatase</fullName>
    </submittedName>
</protein>
<proteinExistence type="predicted"/>
<organism evidence="1 2">
    <name type="scientific">Pholiota conissans</name>
    <dbReference type="NCBI Taxonomy" id="109636"/>
    <lineage>
        <taxon>Eukaryota</taxon>
        <taxon>Fungi</taxon>
        <taxon>Dikarya</taxon>
        <taxon>Basidiomycota</taxon>
        <taxon>Agaricomycotina</taxon>
        <taxon>Agaricomycetes</taxon>
        <taxon>Agaricomycetidae</taxon>
        <taxon>Agaricales</taxon>
        <taxon>Agaricineae</taxon>
        <taxon>Strophariaceae</taxon>
        <taxon>Pholiota</taxon>
    </lineage>
</organism>
<reference evidence="1" key="1">
    <citation type="submission" date="2020-11" db="EMBL/GenBank/DDBJ databases">
        <authorList>
            <consortium name="DOE Joint Genome Institute"/>
            <person name="Ahrendt S."/>
            <person name="Riley R."/>
            <person name="Andreopoulos W."/>
            <person name="Labutti K."/>
            <person name="Pangilinan J."/>
            <person name="Ruiz-Duenas F.J."/>
            <person name="Barrasa J.M."/>
            <person name="Sanchez-Garcia M."/>
            <person name="Camarero S."/>
            <person name="Miyauchi S."/>
            <person name="Serrano A."/>
            <person name="Linde D."/>
            <person name="Babiker R."/>
            <person name="Drula E."/>
            <person name="Ayuso-Fernandez I."/>
            <person name="Pacheco R."/>
            <person name="Padilla G."/>
            <person name="Ferreira P."/>
            <person name="Barriuso J."/>
            <person name="Kellner H."/>
            <person name="Castanera R."/>
            <person name="Alfaro M."/>
            <person name="Ramirez L."/>
            <person name="Pisabarro A.G."/>
            <person name="Kuo A."/>
            <person name="Tritt A."/>
            <person name="Lipzen A."/>
            <person name="He G."/>
            <person name="Yan M."/>
            <person name="Ng V."/>
            <person name="Cullen D."/>
            <person name="Martin F."/>
            <person name="Rosso M.-N."/>
            <person name="Henrissat B."/>
            <person name="Hibbett D."/>
            <person name="Martinez A.T."/>
            <person name="Grigoriev I.V."/>
        </authorList>
    </citation>
    <scope>NUCLEOTIDE SEQUENCE</scope>
    <source>
        <strain evidence="1">CIRM-BRFM 674</strain>
    </source>
</reference>
<accession>A0A9P5Z0Y1</accession>
<dbReference type="Proteomes" id="UP000807469">
    <property type="component" value="Unassembled WGS sequence"/>
</dbReference>
<dbReference type="NCBIfam" id="TIGR01668">
    <property type="entry name" value="YqeG_hyp_ppase"/>
    <property type="match status" value="1"/>
</dbReference>
<dbReference type="InterPro" id="IPR036412">
    <property type="entry name" value="HAD-like_sf"/>
</dbReference>
<dbReference type="SUPFAM" id="SSF56784">
    <property type="entry name" value="HAD-like"/>
    <property type="match status" value="1"/>
</dbReference>
<dbReference type="AlphaFoldDB" id="A0A9P5Z0Y1"/>
<name>A0A9P5Z0Y1_9AGAR</name>
<evidence type="ECO:0000313" key="1">
    <source>
        <dbReference type="EMBL" id="KAF9478124.1"/>
    </source>
</evidence>
<comment type="caution">
    <text evidence="1">The sequence shown here is derived from an EMBL/GenBank/DDBJ whole genome shotgun (WGS) entry which is preliminary data.</text>
</comment>
<gene>
    <name evidence="1" type="ORF">BDN70DRAFT_880387</name>
</gene>
<dbReference type="InterPro" id="IPR010021">
    <property type="entry name" value="PGPP1/Gep4"/>
</dbReference>
<dbReference type="InterPro" id="IPR027706">
    <property type="entry name" value="PGP_Pase"/>
</dbReference>
<dbReference type="Gene3D" id="3.40.50.1000">
    <property type="entry name" value="HAD superfamily/HAD-like"/>
    <property type="match status" value="1"/>
</dbReference>
<keyword evidence="2" id="KW-1185">Reference proteome</keyword>
<dbReference type="GO" id="GO:0008962">
    <property type="term" value="F:phosphatidylglycerophosphatase activity"/>
    <property type="evidence" value="ECO:0007669"/>
    <property type="project" value="InterPro"/>
</dbReference>
<dbReference type="EMBL" id="MU155242">
    <property type="protein sequence ID" value="KAF9478124.1"/>
    <property type="molecule type" value="Genomic_DNA"/>
</dbReference>
<evidence type="ECO:0000313" key="2">
    <source>
        <dbReference type="Proteomes" id="UP000807469"/>
    </source>
</evidence>
<dbReference type="OrthoDB" id="198652at2759"/>
<dbReference type="InterPro" id="IPR023214">
    <property type="entry name" value="HAD_sf"/>
</dbReference>
<sequence length="271" mass="30427">MPLNIPGILVPFQLLFQPRLVIPSVIVKDIRHIDFAALKRAGYRGAVFDKDNCLTIPHEDTLVPELRESWKQCREIFGENNVLIVSNSAGTYLDAGGLQSESVGYHLGVPVLQHKSFKPAYSCITAIRTYFSSLRSPILDHELVIVGDRVFTDVVLANRMGLQAKRSKLISATSSTEKETISTEEKELLRPDTSIDLYRGPLSIWTTGVWKKESMLMRLVERELVKSVEKWSTPPAGQPFDGSLFVKEVVKPAPPRKSSLLEILTSRLRRT</sequence>
<dbReference type="Pfam" id="PF09419">
    <property type="entry name" value="PGP_phosphatase"/>
    <property type="match status" value="1"/>
</dbReference>